<dbReference type="Pfam" id="PF12389">
    <property type="entry name" value="Peptidase_M73"/>
    <property type="match status" value="1"/>
</dbReference>
<reference evidence="2 3" key="1">
    <citation type="journal article" date="2019" name="Nat. Commun.">
        <title>A new type of DNA phosphorothioation-based antiviral system in archaea.</title>
        <authorList>
            <person name="Xiong L."/>
            <person name="Liu S."/>
            <person name="Chen S."/>
            <person name="Xiao Y."/>
            <person name="Zhu B."/>
            <person name="Gao Y."/>
            <person name="Zhang Y."/>
            <person name="Chen B."/>
            <person name="Luo J."/>
            <person name="Deng Z."/>
            <person name="Chen X."/>
            <person name="Wang L."/>
            <person name="Chen S."/>
        </authorList>
    </citation>
    <scope>NUCLEOTIDE SEQUENCE [LARGE SCALE GENOMIC DNA]</scope>
    <source>
        <strain evidence="2 3">CBA1105</strain>
    </source>
</reference>
<feature type="region of interest" description="Disordered" evidence="1">
    <location>
        <begin position="97"/>
        <end position="121"/>
    </location>
</feature>
<dbReference type="InterPro" id="IPR022121">
    <property type="entry name" value="Peptidase_M73_camelysin"/>
</dbReference>
<dbReference type="PROSITE" id="PS51318">
    <property type="entry name" value="TAT"/>
    <property type="match status" value="1"/>
</dbReference>
<dbReference type="KEGG" id="hsn:DV733_13040"/>
<keyword evidence="3" id="KW-1185">Reference proteome</keyword>
<sequence length="205" mass="20589">METIMSEKKIELNRRRVLGGMATLGVAAAAAGAGTYAAFTDSESSENNQVSAGTLDLTFGGSDGPVEAVSISNAVPGDSDTGTLTLSNDGSVNGTLDIGVAGVTSSGGANPDPEDQTASEDTGAALEEAVDLTITLQPGSGSTTVYDGTVANLSTGSLQSGIPLDSSTSKDIEIQYTVNPKSGQADNDIQGDTLTVNFDFTLTQA</sequence>
<proteinExistence type="predicted"/>
<dbReference type="EMBL" id="CP031310">
    <property type="protein sequence ID" value="QCC52093.1"/>
    <property type="molecule type" value="Genomic_DNA"/>
</dbReference>
<protein>
    <recommendedName>
        <fullName evidence="4">SipW-cognate class signal peptide</fullName>
    </recommendedName>
</protein>
<evidence type="ECO:0000313" key="3">
    <source>
        <dbReference type="Proteomes" id="UP000296706"/>
    </source>
</evidence>
<evidence type="ECO:0000256" key="1">
    <source>
        <dbReference type="SAM" id="MobiDB-lite"/>
    </source>
</evidence>
<dbReference type="InterPro" id="IPR023833">
    <property type="entry name" value="Signal_pept_SipW-depend-type"/>
</dbReference>
<dbReference type="AlphaFoldDB" id="A0A4D6HDQ2"/>
<evidence type="ECO:0008006" key="4">
    <source>
        <dbReference type="Google" id="ProtNLM"/>
    </source>
</evidence>
<dbReference type="InterPro" id="IPR006311">
    <property type="entry name" value="TAT_signal"/>
</dbReference>
<organism evidence="2 3">
    <name type="scientific">Halapricum salinum</name>
    <dbReference type="NCBI Taxonomy" id="1457250"/>
    <lineage>
        <taxon>Archaea</taxon>
        <taxon>Methanobacteriati</taxon>
        <taxon>Methanobacteriota</taxon>
        <taxon>Stenosarchaea group</taxon>
        <taxon>Halobacteria</taxon>
        <taxon>Halobacteriales</taxon>
        <taxon>Haloarculaceae</taxon>
        <taxon>Halapricum</taxon>
    </lineage>
</organism>
<accession>A0A4D6HDQ2</accession>
<evidence type="ECO:0000313" key="2">
    <source>
        <dbReference type="EMBL" id="QCC52093.1"/>
    </source>
</evidence>
<dbReference type="NCBIfam" id="TIGR04088">
    <property type="entry name" value="cognate_SipW"/>
    <property type="match status" value="1"/>
</dbReference>
<name>A0A4D6HDQ2_9EURY</name>
<dbReference type="STRING" id="1457250.GCA_000755225_01466"/>
<gene>
    <name evidence="2" type="ORF">DV733_13040</name>
</gene>
<dbReference type="Proteomes" id="UP000296706">
    <property type="component" value="Chromosome"/>
</dbReference>